<dbReference type="Pfam" id="PF07854">
    <property type="entry name" value="DUF1646"/>
    <property type="match status" value="1"/>
</dbReference>
<feature type="transmembrane region" description="Helical" evidence="1">
    <location>
        <begin position="138"/>
        <end position="165"/>
    </location>
</feature>
<feature type="transmembrane region" description="Helical" evidence="1">
    <location>
        <begin position="212"/>
        <end position="238"/>
    </location>
</feature>
<dbReference type="eggNOG" id="COG4756">
    <property type="taxonomic scope" value="Bacteria"/>
</dbReference>
<sequence length="391" mass="43144">MASLMTCSRTSGFLGGKLILKVSFPLFILQNNTNNNIKGGCIVVIAALLVILLMILILPLVNRYIEHNIEYFLFSMGVAAAFVSGVFSYDLIIHIFKNHLLYLVTVAVFLSGLLFEIFKDKFKTLIEITIARIPLKVFVFLVIVILGLTASIITAIIASIILVEIIHLLPLKHKDKVVITVIASLSIGMGAALTPIGEPLATIATSKLNESFLYLFTTLGIYIIPAVLALGFLGLLYINKLEKNSLIIEENYVEEAEEIKKIERFQFIFIQAFKIFVFILALELLGAGFKPVIDNYIIHLDSRLLYWINVTSAVLDNATLAAAEISPHMTTEQIRAILMGLLISGGMLIPGNIPNIISAGKLNIKSREWALVGIPLSLIGLIIYFIVLFVI</sequence>
<evidence type="ECO:0000256" key="1">
    <source>
        <dbReference type="SAM" id="Phobius"/>
    </source>
</evidence>
<keyword evidence="3" id="KW-1185">Reference proteome</keyword>
<dbReference type="HOGENOM" id="CLU_822987_0_0_9"/>
<feature type="transmembrane region" description="Helical" evidence="1">
    <location>
        <begin position="267"/>
        <end position="289"/>
    </location>
</feature>
<feature type="transmembrane region" description="Helical" evidence="1">
    <location>
        <begin position="337"/>
        <end position="357"/>
    </location>
</feature>
<evidence type="ECO:0000313" key="3">
    <source>
        <dbReference type="Proteomes" id="UP000000555"/>
    </source>
</evidence>
<dbReference type="EMBL" id="AE008691">
    <property type="protein sequence ID" value="AAM23557.1"/>
    <property type="molecule type" value="Genomic_DNA"/>
</dbReference>
<dbReference type="Proteomes" id="UP000000555">
    <property type="component" value="Chromosome"/>
</dbReference>
<dbReference type="InterPro" id="IPR012443">
    <property type="entry name" value="DUF1646"/>
</dbReference>
<reference evidence="2 3" key="1">
    <citation type="journal article" date="2002" name="Genome Res.">
        <title>A complete sequence of the T. tengcongensis genome.</title>
        <authorList>
            <person name="Bao Q."/>
            <person name="Tian Y."/>
            <person name="Li W."/>
            <person name="Xu Z."/>
            <person name="Xuan Z."/>
            <person name="Hu S."/>
            <person name="Dong W."/>
            <person name="Yang J."/>
            <person name="Chen Y."/>
            <person name="Xue Y."/>
            <person name="Xu Y."/>
            <person name="Lai X."/>
            <person name="Huang L."/>
            <person name="Dong X."/>
            <person name="Ma Y."/>
            <person name="Ling L."/>
            <person name="Tan H."/>
            <person name="Chen R."/>
            <person name="Wang J."/>
            <person name="Yu J."/>
            <person name="Yang H."/>
        </authorList>
    </citation>
    <scope>NUCLEOTIDE SEQUENCE [LARGE SCALE GENOMIC DNA]</scope>
    <source>
        <strain evidence="3">DSM 15242 / JCM 11007 / NBRC 100824 / MB4</strain>
    </source>
</reference>
<evidence type="ECO:0000313" key="2">
    <source>
        <dbReference type="EMBL" id="AAM23557.1"/>
    </source>
</evidence>
<feature type="transmembrane region" description="Helical" evidence="1">
    <location>
        <begin position="71"/>
        <end position="93"/>
    </location>
</feature>
<organism evidence="2 3">
    <name type="scientific">Caldanaerobacter subterraneus subsp. tengcongensis (strain DSM 15242 / JCM 11007 / NBRC 100824 / MB4)</name>
    <name type="common">Thermoanaerobacter tengcongensis</name>
    <dbReference type="NCBI Taxonomy" id="273068"/>
    <lineage>
        <taxon>Bacteria</taxon>
        <taxon>Bacillati</taxon>
        <taxon>Bacillota</taxon>
        <taxon>Clostridia</taxon>
        <taxon>Thermoanaerobacterales</taxon>
        <taxon>Thermoanaerobacteraceae</taxon>
        <taxon>Caldanaerobacter</taxon>
    </lineage>
</organism>
<keyword evidence="1" id="KW-1133">Transmembrane helix</keyword>
<accession>Q8RCZ3</accession>
<dbReference type="AlphaFoldDB" id="Q8RCZ3"/>
<keyword evidence="1" id="KW-0812">Transmembrane</keyword>
<keyword evidence="1" id="KW-0472">Membrane</keyword>
<feature type="transmembrane region" description="Helical" evidence="1">
    <location>
        <begin position="369"/>
        <end position="390"/>
    </location>
</feature>
<evidence type="ECO:0008006" key="4">
    <source>
        <dbReference type="Google" id="ProtNLM"/>
    </source>
</evidence>
<protein>
    <recommendedName>
        <fullName evidence="4">Cation transporter</fullName>
    </recommendedName>
</protein>
<name>Q8RCZ3_CALS4</name>
<feature type="transmembrane region" description="Helical" evidence="1">
    <location>
        <begin position="41"/>
        <end position="65"/>
    </location>
</feature>
<gene>
    <name evidence="2" type="ordered locus">TTE0261</name>
</gene>
<dbReference type="KEGG" id="tte:TTE0261"/>
<feature type="transmembrane region" description="Helical" evidence="1">
    <location>
        <begin position="177"/>
        <end position="197"/>
    </location>
</feature>
<feature type="transmembrane region" description="Helical" evidence="1">
    <location>
        <begin position="304"/>
        <end position="325"/>
    </location>
</feature>
<feature type="transmembrane region" description="Helical" evidence="1">
    <location>
        <begin position="100"/>
        <end position="118"/>
    </location>
</feature>
<dbReference type="PIRSF" id="PIRSF019205">
    <property type="entry name" value="DUF1646"/>
    <property type="match status" value="1"/>
</dbReference>
<proteinExistence type="predicted"/>